<dbReference type="PANTHER" id="PTHR43567">
    <property type="entry name" value="FLAVOREDOXIN-RELATED-RELATED"/>
    <property type="match status" value="1"/>
</dbReference>
<evidence type="ECO:0008006" key="3">
    <source>
        <dbReference type="Google" id="ProtNLM"/>
    </source>
</evidence>
<dbReference type="STRING" id="394503.Ccel_1037"/>
<dbReference type="RefSeq" id="WP_015924555.1">
    <property type="nucleotide sequence ID" value="NC_011898.1"/>
</dbReference>
<gene>
    <name evidence="1" type="ordered locus">Ccel_1037</name>
</gene>
<proteinExistence type="predicted"/>
<accession>B8I9D9</accession>
<dbReference type="AlphaFoldDB" id="B8I9D9"/>
<reference evidence="1 2" key="1">
    <citation type="submission" date="2009-01" db="EMBL/GenBank/DDBJ databases">
        <title>Complete sequence of Clostridium cellulolyticum H10.</title>
        <authorList>
            <consortium name="US DOE Joint Genome Institute"/>
            <person name="Lucas S."/>
            <person name="Copeland A."/>
            <person name="Lapidus A."/>
            <person name="Glavina del Rio T."/>
            <person name="Dalin E."/>
            <person name="Tice H."/>
            <person name="Bruce D."/>
            <person name="Goodwin L."/>
            <person name="Pitluck S."/>
            <person name="Chertkov O."/>
            <person name="Saunders E."/>
            <person name="Brettin T."/>
            <person name="Detter J.C."/>
            <person name="Han C."/>
            <person name="Larimer F."/>
            <person name="Land M."/>
            <person name="Hauser L."/>
            <person name="Kyrpides N."/>
            <person name="Ivanova N."/>
            <person name="Zhou J."/>
            <person name="Richardson P."/>
        </authorList>
    </citation>
    <scope>NUCLEOTIDE SEQUENCE [LARGE SCALE GENOMIC DNA]</scope>
    <source>
        <strain evidence="2">ATCC 35319 / DSM 5812 / JCM 6584 / H10</strain>
    </source>
</reference>
<evidence type="ECO:0000313" key="2">
    <source>
        <dbReference type="Proteomes" id="UP000001349"/>
    </source>
</evidence>
<protein>
    <recommendedName>
        <fullName evidence="3">Flavin reductase like domain-containing protein</fullName>
    </recommendedName>
</protein>
<dbReference type="Proteomes" id="UP000001349">
    <property type="component" value="Chromosome"/>
</dbReference>
<dbReference type="SUPFAM" id="SSF50475">
    <property type="entry name" value="FMN-binding split barrel"/>
    <property type="match status" value="1"/>
</dbReference>
<keyword evidence="2" id="KW-1185">Reference proteome</keyword>
<dbReference type="EMBL" id="CP001348">
    <property type="protein sequence ID" value="ACL75399.1"/>
    <property type="molecule type" value="Genomic_DNA"/>
</dbReference>
<dbReference type="KEGG" id="cce:Ccel_1037"/>
<dbReference type="InterPro" id="IPR012349">
    <property type="entry name" value="Split_barrel_FMN-bd"/>
</dbReference>
<name>B8I9D9_RUMCH</name>
<dbReference type="HOGENOM" id="CLU_102849_0_0_9"/>
<dbReference type="eggNOG" id="COG1853">
    <property type="taxonomic scope" value="Bacteria"/>
</dbReference>
<dbReference type="Gene3D" id="2.30.110.10">
    <property type="entry name" value="Electron Transport, Fmn-binding Protein, Chain A"/>
    <property type="match status" value="1"/>
</dbReference>
<dbReference type="PANTHER" id="PTHR43567:SF5">
    <property type="entry name" value="HYPOTHETICAL CYTOSOLIC PROTEIN"/>
    <property type="match status" value="1"/>
</dbReference>
<dbReference type="InterPro" id="IPR052174">
    <property type="entry name" value="Flavoredoxin"/>
</dbReference>
<evidence type="ECO:0000313" key="1">
    <source>
        <dbReference type="EMBL" id="ACL75399.1"/>
    </source>
</evidence>
<organism evidence="1 2">
    <name type="scientific">Ruminiclostridium cellulolyticum (strain ATCC 35319 / DSM 5812 / JCM 6584 / H10)</name>
    <name type="common">Clostridium cellulolyticum</name>
    <dbReference type="NCBI Taxonomy" id="394503"/>
    <lineage>
        <taxon>Bacteria</taxon>
        <taxon>Bacillati</taxon>
        <taxon>Bacillota</taxon>
        <taxon>Clostridia</taxon>
        <taxon>Eubacteriales</taxon>
        <taxon>Oscillospiraceae</taxon>
        <taxon>Ruminiclostridium</taxon>
    </lineage>
</organism>
<sequence length="168" mass="19561">MSDYIHLPRKDFNDNMLTRIGDDWMLVTAGNEKEGCNTLTACWGGVGNLWHRDAAFIFIRPTRYTYEFIEKNDMFSLTFFPSGYRKELSLLGSKSGRDGDKISEANLSVQYLDGVPTFEQGNLCIICKKMYYLDFEPDRIPQDVIKRFYPDGDFHRFYAGEIIKIYTK</sequence>